<protein>
    <submittedName>
        <fullName evidence="1">Uncharacterized protein</fullName>
    </submittedName>
</protein>
<name>A0A5E8HBW2_9LEPT</name>
<comment type="caution">
    <text evidence="1">The sequence shown here is derived from an EMBL/GenBank/DDBJ whole genome shotgun (WGS) entry which is preliminary data.</text>
</comment>
<organism evidence="1 2">
    <name type="scientific">Leptospira yanagawae serovar Saopaulo str. Sao Paulo = ATCC 700523</name>
    <dbReference type="NCBI Taxonomy" id="1249483"/>
    <lineage>
        <taxon>Bacteria</taxon>
        <taxon>Pseudomonadati</taxon>
        <taxon>Spirochaetota</taxon>
        <taxon>Spirochaetia</taxon>
        <taxon>Leptospirales</taxon>
        <taxon>Leptospiraceae</taxon>
        <taxon>Leptospira</taxon>
    </lineage>
</organism>
<dbReference type="Proteomes" id="UP000013996">
    <property type="component" value="Unassembled WGS sequence"/>
</dbReference>
<proteinExistence type="predicted"/>
<dbReference type="STRING" id="1249483.LEP1GSC202_3217"/>
<gene>
    <name evidence="1" type="ORF">LEP1GSC202_3217</name>
</gene>
<reference evidence="1 2" key="1">
    <citation type="submission" date="2013-04" db="EMBL/GenBank/DDBJ databases">
        <authorList>
            <person name="Harkins D.M."/>
            <person name="Durkin A.S."/>
            <person name="Brinkac L.M."/>
            <person name="Haft D.H."/>
            <person name="Selengut J.D."/>
            <person name="Sanka R."/>
            <person name="DePew J."/>
            <person name="Purushe J."/>
            <person name="Hartskeerl R.A."/>
            <person name="Ahmed A."/>
            <person name="van der Linden H."/>
            <person name="Goris M.G.A."/>
            <person name="Vinetz J.M."/>
            <person name="Sutton G.G."/>
            <person name="Nierman W.C."/>
            <person name="Fouts D.E."/>
        </authorList>
    </citation>
    <scope>NUCLEOTIDE SEQUENCE [LARGE SCALE GENOMIC DNA]</scope>
    <source>
        <strain evidence="1 2">Sao Paulo</strain>
    </source>
</reference>
<dbReference type="EMBL" id="AOGX02000024">
    <property type="protein sequence ID" value="EOQ88218.1"/>
    <property type="molecule type" value="Genomic_DNA"/>
</dbReference>
<dbReference type="AlphaFoldDB" id="A0A5E8HBW2"/>
<accession>A0A5E8HBW2</accession>
<sequence length="37" mass="4432">MVTEMSFNHQRDIPFKVFFHKADTDFTKLENDNSIDI</sequence>
<evidence type="ECO:0000313" key="2">
    <source>
        <dbReference type="Proteomes" id="UP000013996"/>
    </source>
</evidence>
<evidence type="ECO:0000313" key="1">
    <source>
        <dbReference type="EMBL" id="EOQ88218.1"/>
    </source>
</evidence>